<dbReference type="SUPFAM" id="SSF51735">
    <property type="entry name" value="NAD(P)-binding Rossmann-fold domains"/>
    <property type="match status" value="1"/>
</dbReference>
<sequence>MADEFEARRVVVAGGCGGIGRAVVRALIAKGATAIILDLEASIARHGVPEGAFAFPLDASNAGSVDSAFAKVVEQFEAIDGLVNLVGFSRERQPVEQTSDEIWDDVTAGNLNSAFYIARAALPLLKKGRDPAIVNTSSGLALKPTPGYGPYSVSKAGVLALTRLLAQENAPLIRANVVAPSAVDTAFLHGGTGRGGDDGNATRMDVDAYLKTVPLARLATADDVVGPILFLLSSQSAYVTGQTLHVNGGLLMV</sequence>
<dbReference type="PROSITE" id="PS00061">
    <property type="entry name" value="ADH_SHORT"/>
    <property type="match status" value="1"/>
</dbReference>
<evidence type="ECO:0000256" key="2">
    <source>
        <dbReference type="ARBA" id="ARBA00023002"/>
    </source>
</evidence>
<keyword evidence="4" id="KW-1185">Reference proteome</keyword>
<dbReference type="Gene3D" id="3.40.50.720">
    <property type="entry name" value="NAD(P)-binding Rossmann-like Domain"/>
    <property type="match status" value="1"/>
</dbReference>
<dbReference type="Proteomes" id="UP000320653">
    <property type="component" value="Unassembled WGS sequence"/>
</dbReference>
<dbReference type="OrthoDB" id="198783at2"/>
<dbReference type="RefSeq" id="WP_145641412.1">
    <property type="nucleotide sequence ID" value="NZ_VIWP01000008.1"/>
</dbReference>
<comment type="caution">
    <text evidence="3">The sequence shown here is derived from an EMBL/GenBank/DDBJ whole genome shotgun (WGS) entry which is preliminary data.</text>
</comment>
<protein>
    <submittedName>
        <fullName evidence="3">3-oxoacyl-[acyl-carrier protein] reductase</fullName>
    </submittedName>
</protein>
<dbReference type="CDD" id="cd05233">
    <property type="entry name" value="SDR_c"/>
    <property type="match status" value="1"/>
</dbReference>
<organism evidence="3 4">
    <name type="scientific">Neorhizobium alkalisoli</name>
    <dbReference type="NCBI Taxonomy" id="528178"/>
    <lineage>
        <taxon>Bacteria</taxon>
        <taxon>Pseudomonadati</taxon>
        <taxon>Pseudomonadota</taxon>
        <taxon>Alphaproteobacteria</taxon>
        <taxon>Hyphomicrobiales</taxon>
        <taxon>Rhizobiaceae</taxon>
        <taxon>Rhizobium/Agrobacterium group</taxon>
        <taxon>Neorhizobium</taxon>
    </lineage>
</organism>
<dbReference type="PRINTS" id="PR00081">
    <property type="entry name" value="GDHRDH"/>
</dbReference>
<accession>A0A561QGB3</accession>
<dbReference type="FunFam" id="3.40.50.720:FF:000084">
    <property type="entry name" value="Short-chain dehydrogenase reductase"/>
    <property type="match status" value="1"/>
</dbReference>
<dbReference type="InterPro" id="IPR036291">
    <property type="entry name" value="NAD(P)-bd_dom_sf"/>
</dbReference>
<evidence type="ECO:0000313" key="3">
    <source>
        <dbReference type="EMBL" id="TWF49403.1"/>
    </source>
</evidence>
<gene>
    <name evidence="3" type="ORF">FHW37_10873</name>
</gene>
<dbReference type="PRINTS" id="PR00080">
    <property type="entry name" value="SDRFAMILY"/>
</dbReference>
<dbReference type="AlphaFoldDB" id="A0A561QGB3"/>
<dbReference type="GO" id="GO:0006633">
    <property type="term" value="P:fatty acid biosynthetic process"/>
    <property type="evidence" value="ECO:0007669"/>
    <property type="project" value="TreeGrafter"/>
</dbReference>
<dbReference type="InterPro" id="IPR020904">
    <property type="entry name" value="Sc_DH/Rdtase_CS"/>
</dbReference>
<dbReference type="GO" id="GO:0048038">
    <property type="term" value="F:quinone binding"/>
    <property type="evidence" value="ECO:0007669"/>
    <property type="project" value="TreeGrafter"/>
</dbReference>
<dbReference type="PANTHER" id="PTHR42760:SF133">
    <property type="entry name" value="3-OXOACYL-[ACYL-CARRIER-PROTEIN] REDUCTASE"/>
    <property type="match status" value="1"/>
</dbReference>
<dbReference type="EMBL" id="VIWP01000008">
    <property type="protein sequence ID" value="TWF49403.1"/>
    <property type="molecule type" value="Genomic_DNA"/>
</dbReference>
<keyword evidence="2" id="KW-0560">Oxidoreductase</keyword>
<dbReference type="GO" id="GO:0016616">
    <property type="term" value="F:oxidoreductase activity, acting on the CH-OH group of donors, NAD or NADP as acceptor"/>
    <property type="evidence" value="ECO:0007669"/>
    <property type="project" value="TreeGrafter"/>
</dbReference>
<dbReference type="PANTHER" id="PTHR42760">
    <property type="entry name" value="SHORT-CHAIN DEHYDROGENASES/REDUCTASES FAMILY MEMBER"/>
    <property type="match status" value="1"/>
</dbReference>
<name>A0A561QGB3_9HYPH</name>
<evidence type="ECO:0000313" key="4">
    <source>
        <dbReference type="Proteomes" id="UP000320653"/>
    </source>
</evidence>
<evidence type="ECO:0000256" key="1">
    <source>
        <dbReference type="ARBA" id="ARBA00006484"/>
    </source>
</evidence>
<reference evidence="3 4" key="1">
    <citation type="submission" date="2019-06" db="EMBL/GenBank/DDBJ databases">
        <title>Sorghum-associated microbial communities from plants grown in Nebraska, USA.</title>
        <authorList>
            <person name="Schachtman D."/>
        </authorList>
    </citation>
    <scope>NUCLEOTIDE SEQUENCE [LARGE SCALE GENOMIC DNA]</scope>
    <source>
        <strain evidence="3 4">1225</strain>
    </source>
</reference>
<proteinExistence type="inferred from homology"/>
<dbReference type="Pfam" id="PF13561">
    <property type="entry name" value="adh_short_C2"/>
    <property type="match status" value="1"/>
</dbReference>
<comment type="similarity">
    <text evidence="1">Belongs to the short-chain dehydrogenases/reductases (SDR) family.</text>
</comment>
<dbReference type="InterPro" id="IPR002347">
    <property type="entry name" value="SDR_fam"/>
</dbReference>